<proteinExistence type="predicted"/>
<protein>
    <submittedName>
        <fullName evidence="2">Stage III sporulation protein AG</fullName>
    </submittedName>
</protein>
<dbReference type="AlphaFoldDB" id="A0A3E4LYV6"/>
<comment type="caution">
    <text evidence="2">The sequence shown here is derived from an EMBL/GenBank/DDBJ whole genome shotgun (WGS) entry which is preliminary data.</text>
</comment>
<evidence type="ECO:0000313" key="4">
    <source>
        <dbReference type="Proteomes" id="UP000260793"/>
    </source>
</evidence>
<feature type="region of interest" description="Disordered" evidence="1">
    <location>
        <begin position="100"/>
        <end position="144"/>
    </location>
</feature>
<dbReference type="Proteomes" id="UP000260793">
    <property type="component" value="Unassembled WGS sequence"/>
</dbReference>
<evidence type="ECO:0000313" key="2">
    <source>
        <dbReference type="EMBL" id="RGK42650.1"/>
    </source>
</evidence>
<dbReference type="EMBL" id="QRHG01000001">
    <property type="protein sequence ID" value="RHF63298.1"/>
    <property type="molecule type" value="Genomic_DNA"/>
</dbReference>
<gene>
    <name evidence="3" type="ORF">DW672_00165</name>
    <name evidence="2" type="ORF">DXD17_00800</name>
</gene>
<evidence type="ECO:0000256" key="1">
    <source>
        <dbReference type="SAM" id="MobiDB-lite"/>
    </source>
</evidence>
<organism evidence="2 4">
    <name type="scientific">[Ruminococcus] lactaris</name>
    <dbReference type="NCBI Taxonomy" id="46228"/>
    <lineage>
        <taxon>Bacteria</taxon>
        <taxon>Bacillati</taxon>
        <taxon>Bacillota</taxon>
        <taxon>Clostridia</taxon>
        <taxon>Lachnospirales</taxon>
        <taxon>Lachnospiraceae</taxon>
        <taxon>Mediterraneibacter</taxon>
    </lineage>
</organism>
<accession>A0A3E4LYV6</accession>
<reference evidence="4 5" key="1">
    <citation type="submission" date="2018-08" db="EMBL/GenBank/DDBJ databases">
        <title>A genome reference for cultivated species of the human gut microbiota.</title>
        <authorList>
            <person name="Zou Y."/>
            <person name="Xue W."/>
            <person name="Luo G."/>
        </authorList>
    </citation>
    <scope>NUCLEOTIDE SEQUENCE [LARGE SCALE GENOMIC DNA]</scope>
    <source>
        <strain evidence="3 5">AM25-1LB</strain>
        <strain evidence="2 4">TF11-7</strain>
    </source>
</reference>
<feature type="compositionally biased region" description="Polar residues" evidence="1">
    <location>
        <begin position="132"/>
        <end position="144"/>
    </location>
</feature>
<dbReference type="RefSeq" id="WP_023922454.1">
    <property type="nucleotide sequence ID" value="NZ_CAKMWK010000002.1"/>
</dbReference>
<feature type="region of interest" description="Disordered" evidence="1">
    <location>
        <begin position="49"/>
        <end position="68"/>
    </location>
</feature>
<dbReference type="Proteomes" id="UP000284902">
    <property type="component" value="Unassembled WGS sequence"/>
</dbReference>
<evidence type="ECO:0000313" key="5">
    <source>
        <dbReference type="Proteomes" id="UP000284902"/>
    </source>
</evidence>
<sequence>MNNEWLARLKEKIGKKENKEELPVRKKLLLLFLTGLLLLVIVLPFPKKSDSEDAETGTETTTENRGSYERYLEQKTEEALQCVEGVGNVKVMITLKSSEENVVEKDQQSDGQSVEEEDSQGGKRMTKETSSDKTSIYEQKSDGTQVPYVSKKLSPEVEGVIVIADGGDNAVVVQNITGAIQALYGVEAHKIKVMKRNVAGTE</sequence>
<dbReference type="EMBL" id="QSQN01000002">
    <property type="protein sequence ID" value="RGK42650.1"/>
    <property type="molecule type" value="Genomic_DNA"/>
</dbReference>
<evidence type="ECO:0000313" key="3">
    <source>
        <dbReference type="EMBL" id="RHF63298.1"/>
    </source>
</evidence>
<name>A0A3E4LYV6_9FIRM</name>